<dbReference type="InterPro" id="IPR050659">
    <property type="entry name" value="Peptidase_M24B"/>
</dbReference>
<sequence>MLHFTEEELAGRRAQAIALMEERGLDGLLMFRQESMFYLTGYDTFGFCFFQCLYLGADGRLALITRAPDLRQARNTSMIGDIRIWVDRDGATPATELKAMLSEFGCAGKTLGIEYEAYGLTARNGMAVNAELDGFCTLKDESELISELRVVKSPAELAYVRRAAELADDALAAAHALTGPGVFEGDILAAMQGAVFKGGGDYPGNEFIIGSGSDALLCRYFTGRRTLAEQDQLTLEFAGAYRHYHACMMRTIPVGPVGPVRDAQIDMHSACVEALEACREALRPGNIVGSVFDAHAGVMDRRGYRHARMNACGYSLGAVFAPIWMDFPMFYHGNPVEIRPGMVFFAHMILMDSEADLAMNVGETFIVTEDGNERLSRMPTDLVCR</sequence>
<feature type="domain" description="Peptidase M24" evidence="1">
    <location>
        <begin position="159"/>
        <end position="369"/>
    </location>
</feature>
<dbReference type="InterPro" id="IPR029149">
    <property type="entry name" value="Creatin/AminoP/Spt16_N"/>
</dbReference>
<evidence type="ECO:0000259" key="2">
    <source>
        <dbReference type="Pfam" id="PF01321"/>
    </source>
</evidence>
<accession>A0A9J7AXV2</accession>
<protein>
    <submittedName>
        <fullName evidence="3">Xaa-Pro peptidase family protein</fullName>
    </submittedName>
</protein>
<dbReference type="Pfam" id="PF01321">
    <property type="entry name" value="Creatinase_N"/>
    <property type="match status" value="1"/>
</dbReference>
<dbReference type="EMBL" id="CP102480">
    <property type="protein sequence ID" value="UUX51265.1"/>
    <property type="molecule type" value="Genomic_DNA"/>
</dbReference>
<organism evidence="3 4">
    <name type="scientific">Nisaea acidiphila</name>
    <dbReference type="NCBI Taxonomy" id="1862145"/>
    <lineage>
        <taxon>Bacteria</taxon>
        <taxon>Pseudomonadati</taxon>
        <taxon>Pseudomonadota</taxon>
        <taxon>Alphaproteobacteria</taxon>
        <taxon>Rhodospirillales</taxon>
        <taxon>Thalassobaculaceae</taxon>
        <taxon>Nisaea</taxon>
    </lineage>
</organism>
<dbReference type="Proteomes" id="UP001060336">
    <property type="component" value="Chromosome"/>
</dbReference>
<dbReference type="CDD" id="cd01066">
    <property type="entry name" value="APP_MetAP"/>
    <property type="match status" value="1"/>
</dbReference>
<dbReference type="Gene3D" id="3.90.230.10">
    <property type="entry name" value="Creatinase/methionine aminopeptidase superfamily"/>
    <property type="match status" value="1"/>
</dbReference>
<feature type="domain" description="Creatinase N-terminal" evidence="2">
    <location>
        <begin position="12"/>
        <end position="151"/>
    </location>
</feature>
<evidence type="ECO:0000313" key="3">
    <source>
        <dbReference type="EMBL" id="UUX51265.1"/>
    </source>
</evidence>
<reference evidence="3" key="1">
    <citation type="submission" date="2022-08" db="EMBL/GenBank/DDBJ databases">
        <title>Nisaea acidiphila sp. nov., isolated from a marine algal debris and emended description of the genus Nisaea Urios et al. 2008.</title>
        <authorList>
            <person name="Kwon K."/>
        </authorList>
    </citation>
    <scope>NUCLEOTIDE SEQUENCE</scope>
    <source>
        <strain evidence="3">MEBiC11861</strain>
    </source>
</reference>
<dbReference type="Gene3D" id="3.40.350.10">
    <property type="entry name" value="Creatinase/prolidase N-terminal domain"/>
    <property type="match status" value="1"/>
</dbReference>
<dbReference type="RefSeq" id="WP_257770657.1">
    <property type="nucleotide sequence ID" value="NZ_CP102480.1"/>
</dbReference>
<keyword evidence="4" id="KW-1185">Reference proteome</keyword>
<dbReference type="InterPro" id="IPR036005">
    <property type="entry name" value="Creatinase/aminopeptidase-like"/>
</dbReference>
<dbReference type="Pfam" id="PF00557">
    <property type="entry name" value="Peptidase_M24"/>
    <property type="match status" value="1"/>
</dbReference>
<dbReference type="InterPro" id="IPR000587">
    <property type="entry name" value="Creatinase_N"/>
</dbReference>
<dbReference type="PANTHER" id="PTHR46112">
    <property type="entry name" value="AMINOPEPTIDASE"/>
    <property type="match status" value="1"/>
</dbReference>
<dbReference type="SUPFAM" id="SSF53092">
    <property type="entry name" value="Creatinase/prolidase N-terminal domain"/>
    <property type="match status" value="1"/>
</dbReference>
<dbReference type="InterPro" id="IPR000994">
    <property type="entry name" value="Pept_M24"/>
</dbReference>
<gene>
    <name evidence="3" type="ORF">NUH88_06120</name>
</gene>
<evidence type="ECO:0000259" key="1">
    <source>
        <dbReference type="Pfam" id="PF00557"/>
    </source>
</evidence>
<proteinExistence type="predicted"/>
<dbReference type="KEGG" id="naci:NUH88_06120"/>
<dbReference type="SUPFAM" id="SSF55920">
    <property type="entry name" value="Creatinase/aminopeptidase"/>
    <property type="match status" value="1"/>
</dbReference>
<dbReference type="AlphaFoldDB" id="A0A9J7AXV2"/>
<name>A0A9J7AXV2_9PROT</name>
<evidence type="ECO:0000313" key="4">
    <source>
        <dbReference type="Proteomes" id="UP001060336"/>
    </source>
</evidence>
<dbReference type="PANTHER" id="PTHR46112:SF2">
    <property type="entry name" value="XAA-PRO AMINOPEPTIDASE P-RELATED"/>
    <property type="match status" value="1"/>
</dbReference>